<dbReference type="EMBL" id="BSYO01000002">
    <property type="protein sequence ID" value="GMH00968.1"/>
    <property type="molecule type" value="Genomic_DNA"/>
</dbReference>
<name>A0AAD3P9A3_NEPGR</name>
<dbReference type="Proteomes" id="UP001279734">
    <property type="component" value="Unassembled WGS sequence"/>
</dbReference>
<feature type="compositionally biased region" description="Basic and acidic residues" evidence="1">
    <location>
        <begin position="19"/>
        <end position="33"/>
    </location>
</feature>
<evidence type="ECO:0000313" key="2">
    <source>
        <dbReference type="EMBL" id="GMH00968.1"/>
    </source>
</evidence>
<organism evidence="2 3">
    <name type="scientific">Nepenthes gracilis</name>
    <name type="common">Slender pitcher plant</name>
    <dbReference type="NCBI Taxonomy" id="150966"/>
    <lineage>
        <taxon>Eukaryota</taxon>
        <taxon>Viridiplantae</taxon>
        <taxon>Streptophyta</taxon>
        <taxon>Embryophyta</taxon>
        <taxon>Tracheophyta</taxon>
        <taxon>Spermatophyta</taxon>
        <taxon>Magnoliopsida</taxon>
        <taxon>eudicotyledons</taxon>
        <taxon>Gunneridae</taxon>
        <taxon>Pentapetalae</taxon>
        <taxon>Caryophyllales</taxon>
        <taxon>Nepenthaceae</taxon>
        <taxon>Nepenthes</taxon>
    </lineage>
</organism>
<comment type="caution">
    <text evidence="2">The sequence shown here is derived from an EMBL/GenBank/DDBJ whole genome shotgun (WGS) entry which is preliminary data.</text>
</comment>
<evidence type="ECO:0000256" key="1">
    <source>
        <dbReference type="SAM" id="MobiDB-lite"/>
    </source>
</evidence>
<reference evidence="2" key="1">
    <citation type="submission" date="2023-05" db="EMBL/GenBank/DDBJ databases">
        <title>Nepenthes gracilis genome sequencing.</title>
        <authorList>
            <person name="Fukushima K."/>
        </authorList>
    </citation>
    <scope>NUCLEOTIDE SEQUENCE</scope>
    <source>
        <strain evidence="2">SING2019-196</strain>
    </source>
</reference>
<feature type="region of interest" description="Disordered" evidence="1">
    <location>
        <begin position="1"/>
        <end position="46"/>
    </location>
</feature>
<sequence>MGGNRSRRGWEYLGGDNGATREEHHGPEDRERGGISATSTTQQQQHIREGRYNATFTAWCFTVPSCSTASYKTSKTWLRSHHIRTSKTAMHHSGIGRILPNTKCYEDSDDVAAVLWLQLALRICYCYCVEGAAAG</sequence>
<feature type="compositionally biased region" description="Polar residues" evidence="1">
    <location>
        <begin position="36"/>
        <end position="45"/>
    </location>
</feature>
<accession>A0AAD3P9A3</accession>
<protein>
    <submittedName>
        <fullName evidence="2">Uncharacterized protein</fullName>
    </submittedName>
</protein>
<keyword evidence="3" id="KW-1185">Reference proteome</keyword>
<dbReference type="AlphaFoldDB" id="A0AAD3P9A3"/>
<proteinExistence type="predicted"/>
<evidence type="ECO:0000313" key="3">
    <source>
        <dbReference type="Proteomes" id="UP001279734"/>
    </source>
</evidence>
<gene>
    <name evidence="2" type="ORF">Nepgr_002807</name>
</gene>